<sequence length="100" mass="11228">MLWGNLCVEYSRVQSHLGPIGAAGCQQLLLYNVSTNPICSPTIRKTYTSCALPHPKTSISVRDMDNDPELPKVFSLRKRALSALHREPFESPELRKHGRP</sequence>
<dbReference type="OrthoDB" id="10501505at2759"/>
<accession>A0A1B7MMU6</accession>
<dbReference type="InParanoid" id="A0A1B7MMU6"/>
<name>A0A1B7MMU6_9AGAM</name>
<organism evidence="1 2">
    <name type="scientific">Rhizopogon vinicolor AM-OR11-026</name>
    <dbReference type="NCBI Taxonomy" id="1314800"/>
    <lineage>
        <taxon>Eukaryota</taxon>
        <taxon>Fungi</taxon>
        <taxon>Dikarya</taxon>
        <taxon>Basidiomycota</taxon>
        <taxon>Agaricomycotina</taxon>
        <taxon>Agaricomycetes</taxon>
        <taxon>Agaricomycetidae</taxon>
        <taxon>Boletales</taxon>
        <taxon>Suillineae</taxon>
        <taxon>Rhizopogonaceae</taxon>
        <taxon>Rhizopogon</taxon>
    </lineage>
</organism>
<keyword evidence="2" id="KW-1185">Reference proteome</keyword>
<reference evidence="1 2" key="1">
    <citation type="submission" date="2016-06" db="EMBL/GenBank/DDBJ databases">
        <title>Comparative genomics of the ectomycorrhizal sister species Rhizopogon vinicolor and Rhizopogon vesiculosus (Basidiomycota: Boletales) reveals a divergence of the mating type B locus.</title>
        <authorList>
            <consortium name="DOE Joint Genome Institute"/>
            <person name="Mujic A.B."/>
            <person name="Kuo A."/>
            <person name="Tritt A."/>
            <person name="Lipzen A."/>
            <person name="Chen C."/>
            <person name="Johnson J."/>
            <person name="Sharma A."/>
            <person name="Barry K."/>
            <person name="Grigoriev I.V."/>
            <person name="Spatafora J.W."/>
        </authorList>
    </citation>
    <scope>NUCLEOTIDE SEQUENCE [LARGE SCALE GENOMIC DNA]</scope>
    <source>
        <strain evidence="1 2">AM-OR11-026</strain>
    </source>
</reference>
<proteinExistence type="predicted"/>
<protein>
    <submittedName>
        <fullName evidence="1">Uncharacterized protein</fullName>
    </submittedName>
</protein>
<dbReference type="AlphaFoldDB" id="A0A1B7MMU6"/>
<dbReference type="Proteomes" id="UP000092154">
    <property type="component" value="Unassembled WGS sequence"/>
</dbReference>
<gene>
    <name evidence="1" type="ORF">K503DRAFT_482981</name>
</gene>
<evidence type="ECO:0000313" key="1">
    <source>
        <dbReference type="EMBL" id="OAX33926.1"/>
    </source>
</evidence>
<dbReference type="EMBL" id="KV448683">
    <property type="protein sequence ID" value="OAX33926.1"/>
    <property type="molecule type" value="Genomic_DNA"/>
</dbReference>
<evidence type="ECO:0000313" key="2">
    <source>
        <dbReference type="Proteomes" id="UP000092154"/>
    </source>
</evidence>